<organism evidence="1 2">
    <name type="scientific">Platanthera zijinensis</name>
    <dbReference type="NCBI Taxonomy" id="2320716"/>
    <lineage>
        <taxon>Eukaryota</taxon>
        <taxon>Viridiplantae</taxon>
        <taxon>Streptophyta</taxon>
        <taxon>Embryophyta</taxon>
        <taxon>Tracheophyta</taxon>
        <taxon>Spermatophyta</taxon>
        <taxon>Magnoliopsida</taxon>
        <taxon>Liliopsida</taxon>
        <taxon>Asparagales</taxon>
        <taxon>Orchidaceae</taxon>
        <taxon>Orchidoideae</taxon>
        <taxon>Orchideae</taxon>
        <taxon>Orchidinae</taxon>
        <taxon>Platanthera</taxon>
    </lineage>
</organism>
<protein>
    <submittedName>
        <fullName evidence="1">Uncharacterized protein</fullName>
    </submittedName>
</protein>
<dbReference type="Proteomes" id="UP001418222">
    <property type="component" value="Unassembled WGS sequence"/>
</dbReference>
<gene>
    <name evidence="1" type="ORF">KSP39_PZI005929</name>
</gene>
<proteinExistence type="predicted"/>
<accession>A0AAP0BU37</accession>
<evidence type="ECO:0000313" key="1">
    <source>
        <dbReference type="EMBL" id="KAK8948747.1"/>
    </source>
</evidence>
<name>A0AAP0BU37_9ASPA</name>
<dbReference type="PANTHER" id="PTHR33144">
    <property type="entry name" value="OS10G0409366 PROTEIN-RELATED"/>
    <property type="match status" value="1"/>
</dbReference>
<sequence>MVHYLRMKKRKHVNDELLEIPEPRLDEQRQDLEFVDVEQNLHVTVEDDKKWIIPDEGKKWVLATINGSWRRYKTIIKQKYYKPYDNDKERLLNRPKSIPEEQFKGFIEMVGSKHYKVYQHHLEEQLKSSYVTVAGRSFTDCVELASKLSGTFAVAARSKFRLEILKIVKEGIKVFLVPNKTKSFAQAYTDALEFKLNSPDGFENQTNFSLRES</sequence>
<reference evidence="1 2" key="1">
    <citation type="journal article" date="2022" name="Nat. Plants">
        <title>Genomes of leafy and leafless Platanthera orchids illuminate the evolution of mycoheterotrophy.</title>
        <authorList>
            <person name="Li M.H."/>
            <person name="Liu K.W."/>
            <person name="Li Z."/>
            <person name="Lu H.C."/>
            <person name="Ye Q.L."/>
            <person name="Zhang D."/>
            <person name="Wang J.Y."/>
            <person name="Li Y.F."/>
            <person name="Zhong Z.M."/>
            <person name="Liu X."/>
            <person name="Yu X."/>
            <person name="Liu D.K."/>
            <person name="Tu X.D."/>
            <person name="Liu B."/>
            <person name="Hao Y."/>
            <person name="Liao X.Y."/>
            <person name="Jiang Y.T."/>
            <person name="Sun W.H."/>
            <person name="Chen J."/>
            <person name="Chen Y.Q."/>
            <person name="Ai Y."/>
            <person name="Zhai J.W."/>
            <person name="Wu S.S."/>
            <person name="Zhou Z."/>
            <person name="Hsiao Y.Y."/>
            <person name="Wu W.L."/>
            <person name="Chen Y.Y."/>
            <person name="Lin Y.F."/>
            <person name="Hsu J.L."/>
            <person name="Li C.Y."/>
            <person name="Wang Z.W."/>
            <person name="Zhao X."/>
            <person name="Zhong W.Y."/>
            <person name="Ma X.K."/>
            <person name="Ma L."/>
            <person name="Huang J."/>
            <person name="Chen G.Z."/>
            <person name="Huang M.Z."/>
            <person name="Huang L."/>
            <person name="Peng D.H."/>
            <person name="Luo Y.B."/>
            <person name="Zou S.Q."/>
            <person name="Chen S.P."/>
            <person name="Lan S."/>
            <person name="Tsai W.C."/>
            <person name="Van de Peer Y."/>
            <person name="Liu Z.J."/>
        </authorList>
    </citation>
    <scope>NUCLEOTIDE SEQUENCE [LARGE SCALE GENOMIC DNA]</scope>
    <source>
        <strain evidence="1">Lor287</strain>
    </source>
</reference>
<dbReference type="EMBL" id="JBBWWQ010000004">
    <property type="protein sequence ID" value="KAK8948747.1"/>
    <property type="molecule type" value="Genomic_DNA"/>
</dbReference>
<evidence type="ECO:0000313" key="2">
    <source>
        <dbReference type="Proteomes" id="UP001418222"/>
    </source>
</evidence>
<dbReference type="AlphaFoldDB" id="A0AAP0BU37"/>
<comment type="caution">
    <text evidence="1">The sequence shown here is derived from an EMBL/GenBank/DDBJ whole genome shotgun (WGS) entry which is preliminary data.</text>
</comment>
<keyword evidence="2" id="KW-1185">Reference proteome</keyword>
<dbReference type="PANTHER" id="PTHR33144:SF16">
    <property type="entry name" value="OS02G0129000 PROTEIN"/>
    <property type="match status" value="1"/>
</dbReference>